<dbReference type="Pfam" id="PF01252">
    <property type="entry name" value="Peptidase_A8"/>
    <property type="match status" value="1"/>
</dbReference>
<dbReference type="GO" id="GO:0004190">
    <property type="term" value="F:aspartic-type endopeptidase activity"/>
    <property type="evidence" value="ECO:0007669"/>
    <property type="project" value="UniProtKB-KW"/>
</dbReference>
<organism evidence="11 12">
    <name type="scientific">Candidatus Berkelbacteria bacterium CG10_big_fil_rev_8_21_14_0_10_43_13</name>
    <dbReference type="NCBI Taxonomy" id="1974514"/>
    <lineage>
        <taxon>Bacteria</taxon>
        <taxon>Candidatus Berkelbacteria</taxon>
    </lineage>
</organism>
<dbReference type="GO" id="GO:0006508">
    <property type="term" value="P:proteolysis"/>
    <property type="evidence" value="ECO:0007669"/>
    <property type="project" value="UniProtKB-KW"/>
</dbReference>
<sequence length="130" mass="14368">MPEKVSQKLETLFSILVLITILEIAHYTVISSDLAYIVNKSFAFGNFGTNILAIVVSLILIVTILIYVKRRYISPLALIFVMSGAITNIIDRLIHGGSIDYIHLLTIPIFNAPDVLIVAGLSIFFFEVAT</sequence>
<keyword evidence="5" id="KW-0064">Aspartyl protease</keyword>
<keyword evidence="6" id="KW-0378">Hydrolase</keyword>
<keyword evidence="4 10" id="KW-0812">Transmembrane</keyword>
<keyword evidence="3" id="KW-0645">Protease</keyword>
<dbReference type="PANTHER" id="PTHR33695:SF1">
    <property type="entry name" value="LIPOPROTEIN SIGNAL PEPTIDASE"/>
    <property type="match status" value="1"/>
</dbReference>
<evidence type="ECO:0000256" key="8">
    <source>
        <dbReference type="ARBA" id="ARBA00023136"/>
    </source>
</evidence>
<dbReference type="PRINTS" id="PR00781">
    <property type="entry name" value="LIPOSIGPTASE"/>
</dbReference>
<name>A0A2H0W7F5_9BACT</name>
<evidence type="ECO:0000313" key="11">
    <source>
        <dbReference type="EMBL" id="PIS08033.1"/>
    </source>
</evidence>
<dbReference type="InterPro" id="IPR001872">
    <property type="entry name" value="Peptidase_A8"/>
</dbReference>
<proteinExistence type="inferred from homology"/>
<reference evidence="12" key="1">
    <citation type="submission" date="2017-09" db="EMBL/GenBank/DDBJ databases">
        <title>Depth-based differentiation of microbial function through sediment-hosted aquifers and enrichment of novel symbionts in the deep terrestrial subsurface.</title>
        <authorList>
            <person name="Probst A.J."/>
            <person name="Ladd B."/>
            <person name="Jarett J.K."/>
            <person name="Geller-Mcgrath D.E."/>
            <person name="Sieber C.M.K."/>
            <person name="Emerson J.B."/>
            <person name="Anantharaman K."/>
            <person name="Thomas B.C."/>
            <person name="Malmstrom R."/>
            <person name="Stieglmeier M."/>
            <person name="Klingl A."/>
            <person name="Woyke T."/>
            <person name="Ryan C.M."/>
            <person name="Banfield J.F."/>
        </authorList>
    </citation>
    <scope>NUCLEOTIDE SEQUENCE [LARGE SCALE GENOMIC DNA]</scope>
</reference>
<evidence type="ECO:0000256" key="7">
    <source>
        <dbReference type="ARBA" id="ARBA00022989"/>
    </source>
</evidence>
<feature type="transmembrane region" description="Helical" evidence="10">
    <location>
        <begin position="12"/>
        <end position="30"/>
    </location>
</feature>
<keyword evidence="7 10" id="KW-1133">Transmembrane helix</keyword>
<feature type="transmembrane region" description="Helical" evidence="10">
    <location>
        <begin position="101"/>
        <end position="126"/>
    </location>
</feature>
<accession>A0A2H0W7F5</accession>
<evidence type="ECO:0000256" key="2">
    <source>
        <dbReference type="ARBA" id="ARBA00022475"/>
    </source>
</evidence>
<evidence type="ECO:0000313" key="12">
    <source>
        <dbReference type="Proteomes" id="UP000231382"/>
    </source>
</evidence>
<evidence type="ECO:0000256" key="9">
    <source>
        <dbReference type="RuleBase" id="RU004181"/>
    </source>
</evidence>
<dbReference type="GO" id="GO:0016020">
    <property type="term" value="C:membrane"/>
    <property type="evidence" value="ECO:0007669"/>
    <property type="project" value="InterPro"/>
</dbReference>
<keyword evidence="8 10" id="KW-0472">Membrane</keyword>
<dbReference type="PANTHER" id="PTHR33695">
    <property type="entry name" value="LIPOPROTEIN SIGNAL PEPTIDASE"/>
    <property type="match status" value="1"/>
</dbReference>
<evidence type="ECO:0000256" key="1">
    <source>
        <dbReference type="ARBA" id="ARBA00006139"/>
    </source>
</evidence>
<protein>
    <submittedName>
        <fullName evidence="11">Uncharacterized protein</fullName>
    </submittedName>
</protein>
<evidence type="ECO:0000256" key="5">
    <source>
        <dbReference type="ARBA" id="ARBA00022750"/>
    </source>
</evidence>
<evidence type="ECO:0000256" key="6">
    <source>
        <dbReference type="ARBA" id="ARBA00022801"/>
    </source>
</evidence>
<gene>
    <name evidence="11" type="ORF">COT78_00415</name>
</gene>
<evidence type="ECO:0000256" key="10">
    <source>
        <dbReference type="SAM" id="Phobius"/>
    </source>
</evidence>
<feature type="transmembrane region" description="Helical" evidence="10">
    <location>
        <begin position="75"/>
        <end position="95"/>
    </location>
</feature>
<evidence type="ECO:0000256" key="3">
    <source>
        <dbReference type="ARBA" id="ARBA00022670"/>
    </source>
</evidence>
<keyword evidence="2" id="KW-1003">Cell membrane</keyword>
<evidence type="ECO:0000256" key="4">
    <source>
        <dbReference type="ARBA" id="ARBA00022692"/>
    </source>
</evidence>
<dbReference type="EMBL" id="PEZW01000004">
    <property type="protein sequence ID" value="PIS08033.1"/>
    <property type="molecule type" value="Genomic_DNA"/>
</dbReference>
<comment type="caution">
    <text evidence="11">The sequence shown here is derived from an EMBL/GenBank/DDBJ whole genome shotgun (WGS) entry which is preliminary data.</text>
</comment>
<feature type="transmembrane region" description="Helical" evidence="10">
    <location>
        <begin position="50"/>
        <end position="68"/>
    </location>
</feature>
<comment type="similarity">
    <text evidence="1 9">Belongs to the peptidase A8 family.</text>
</comment>
<dbReference type="AlphaFoldDB" id="A0A2H0W7F5"/>
<dbReference type="Proteomes" id="UP000231382">
    <property type="component" value="Unassembled WGS sequence"/>
</dbReference>